<evidence type="ECO:0000313" key="2">
    <source>
        <dbReference type="Proteomes" id="UP000008225"/>
    </source>
</evidence>
<dbReference type="GeneTree" id="ENSGT01150000287003"/>
<organism evidence="1 2">
    <name type="scientific">Callithrix jacchus</name>
    <name type="common">White-tufted-ear marmoset</name>
    <name type="synonym">Simia Jacchus</name>
    <dbReference type="NCBI Taxonomy" id="9483"/>
    <lineage>
        <taxon>Eukaryota</taxon>
        <taxon>Metazoa</taxon>
        <taxon>Chordata</taxon>
        <taxon>Craniata</taxon>
        <taxon>Vertebrata</taxon>
        <taxon>Euteleostomi</taxon>
        <taxon>Mammalia</taxon>
        <taxon>Eutheria</taxon>
        <taxon>Euarchontoglires</taxon>
        <taxon>Primates</taxon>
        <taxon>Haplorrhini</taxon>
        <taxon>Platyrrhini</taxon>
        <taxon>Cebidae</taxon>
        <taxon>Callitrichinae</taxon>
        <taxon>Callithrix</taxon>
        <taxon>Callithrix</taxon>
    </lineage>
</organism>
<name>A0A8I3W5Y0_CALJA</name>
<reference evidence="1 2" key="1">
    <citation type="submission" date="2009-03" db="EMBL/GenBank/DDBJ databases">
        <authorList>
            <person name="Warren W."/>
            <person name="Ye L."/>
            <person name="Minx P."/>
            <person name="Worley K."/>
            <person name="Gibbs R."/>
            <person name="Wilson R.K."/>
        </authorList>
    </citation>
    <scope>NUCLEOTIDE SEQUENCE [LARGE SCALE GENOMIC DNA]</scope>
</reference>
<keyword evidence="2" id="KW-1185">Reference proteome</keyword>
<evidence type="ECO:0000313" key="1">
    <source>
        <dbReference type="Ensembl" id="ENSCJAP00000084066.1"/>
    </source>
</evidence>
<proteinExistence type="predicted"/>
<dbReference type="OMA" id="EAMPHIC"/>
<reference evidence="1" key="2">
    <citation type="submission" date="2025-08" db="UniProtKB">
        <authorList>
            <consortium name="Ensembl"/>
        </authorList>
    </citation>
    <scope>IDENTIFICATION</scope>
</reference>
<reference evidence="1" key="3">
    <citation type="submission" date="2025-09" db="UniProtKB">
        <authorList>
            <consortium name="Ensembl"/>
        </authorList>
    </citation>
    <scope>IDENTIFICATION</scope>
</reference>
<dbReference type="Ensembl" id="ENSCJAT00000121387.1">
    <property type="protein sequence ID" value="ENSCJAP00000084066.1"/>
    <property type="gene ID" value="ENSCJAG00000084957.1"/>
</dbReference>
<protein>
    <submittedName>
        <fullName evidence="1">Uncharacterized protein</fullName>
    </submittedName>
</protein>
<sequence>MAILPKVIYRLNAIPIKLPLTFFTELEKNTLNFIWNQKRACITKSILSKKNTAGGITLPDFKLYYKTTVIKTAWYWYQNRDIDQTEASEVTPHIYDHLMFDKLDKNKQWGKDSLFNKWCWENWLAMCRKQKLDPFLTPYTKINSRWIKDLNIRPGTIKTLEENPGKTIQDKGVGKDFMTKTPKALAAKAKIDKSDLIKLHSFCTAKETVTRVNRQPTEWEKIFIVYSSDKGLISRIYKELKQIYRKKTSPFKNGQRDQKTTNFFRGFYYL</sequence>
<accession>A0A8I3W5Y0</accession>
<dbReference type="PANTHER" id="PTHR19446">
    <property type="entry name" value="REVERSE TRANSCRIPTASES"/>
    <property type="match status" value="1"/>
</dbReference>
<dbReference type="Proteomes" id="UP000008225">
    <property type="component" value="Chromosome 8"/>
</dbReference>
<dbReference type="AlphaFoldDB" id="A0A8I3W5Y0"/>